<evidence type="ECO:0000313" key="13">
    <source>
        <dbReference type="Ensembl" id="ENSSSCP00030012254.1"/>
    </source>
</evidence>
<evidence type="ECO:0000256" key="2">
    <source>
        <dbReference type="ARBA" id="ARBA00004279"/>
    </source>
</evidence>
<feature type="compositionally biased region" description="Pro residues" evidence="11">
    <location>
        <begin position="49"/>
        <end position="69"/>
    </location>
</feature>
<protein>
    <recommendedName>
        <fullName evidence="10">Regulator of G-protein signaling 8</fullName>
    </recommendedName>
</protein>
<dbReference type="GO" id="GO:0043204">
    <property type="term" value="C:perikaryon"/>
    <property type="evidence" value="ECO:0007669"/>
    <property type="project" value="UniProtKB-SubCell"/>
</dbReference>
<accession>A0A8D1C279</accession>
<comment type="subcellular location">
    <subcellularLocation>
        <location evidence="3">Cell membrane</location>
        <topology evidence="3">Peripheral membrane protein</topology>
        <orientation evidence="3">Cytoplasmic side</orientation>
    </subcellularLocation>
    <subcellularLocation>
        <location evidence="2">Cell projection</location>
        <location evidence="2">Dendrite</location>
    </subcellularLocation>
    <subcellularLocation>
        <location evidence="1">Nucleus</location>
    </subcellularLocation>
    <subcellularLocation>
        <location evidence="4">Perikaryon</location>
    </subcellularLocation>
</comment>
<dbReference type="Proteomes" id="UP000694570">
    <property type="component" value="Unplaced"/>
</dbReference>
<evidence type="ECO:0000256" key="3">
    <source>
        <dbReference type="ARBA" id="ARBA00004413"/>
    </source>
</evidence>
<evidence type="ECO:0000256" key="10">
    <source>
        <dbReference type="ARBA" id="ARBA00023880"/>
    </source>
</evidence>
<keyword evidence="9" id="KW-0966">Cell projection</keyword>
<evidence type="ECO:0000256" key="11">
    <source>
        <dbReference type="SAM" id="MobiDB-lite"/>
    </source>
</evidence>
<keyword evidence="8" id="KW-0539">Nucleus</keyword>
<keyword evidence="7" id="KW-0472">Membrane</keyword>
<name>A0A8D1C279_PIG</name>
<proteinExistence type="predicted"/>
<dbReference type="Gene3D" id="1.10.167.10">
    <property type="entry name" value="Regulator of G-protein Signalling 4, domain 2"/>
    <property type="match status" value="1"/>
</dbReference>
<dbReference type="PANTHER" id="PTHR10845:SF147">
    <property type="entry name" value="REGULATOR OF G-PROTEIN SIGNALING 8"/>
    <property type="match status" value="1"/>
</dbReference>
<dbReference type="PROSITE" id="PS50132">
    <property type="entry name" value="RGS"/>
    <property type="match status" value="1"/>
</dbReference>
<evidence type="ECO:0000256" key="9">
    <source>
        <dbReference type="ARBA" id="ARBA00023273"/>
    </source>
</evidence>
<evidence type="ECO:0000256" key="4">
    <source>
        <dbReference type="ARBA" id="ARBA00004484"/>
    </source>
</evidence>
<dbReference type="PRINTS" id="PR01301">
    <property type="entry name" value="RGSPROTEIN"/>
</dbReference>
<dbReference type="Ensembl" id="ENSSSCT00030027463.1">
    <property type="protein sequence ID" value="ENSSSCP00030012254.1"/>
    <property type="gene ID" value="ENSSSCG00030019891.1"/>
</dbReference>
<dbReference type="GO" id="GO:0009968">
    <property type="term" value="P:negative regulation of signal transduction"/>
    <property type="evidence" value="ECO:0007669"/>
    <property type="project" value="UniProtKB-KW"/>
</dbReference>
<feature type="region of interest" description="Disordered" evidence="11">
    <location>
        <begin position="1"/>
        <end position="23"/>
    </location>
</feature>
<evidence type="ECO:0000256" key="7">
    <source>
        <dbReference type="ARBA" id="ARBA00023136"/>
    </source>
</evidence>
<evidence type="ECO:0000256" key="5">
    <source>
        <dbReference type="ARBA" id="ARBA00022475"/>
    </source>
</evidence>
<dbReference type="FunFam" id="1.10.167.10:FF:000001">
    <property type="entry name" value="Putative regulator of g-protein signaling 12"/>
    <property type="match status" value="1"/>
</dbReference>
<dbReference type="GO" id="GO:0030425">
    <property type="term" value="C:dendrite"/>
    <property type="evidence" value="ECO:0007669"/>
    <property type="project" value="UniProtKB-SubCell"/>
</dbReference>
<sequence>ARGASLVGCGRRGTSSKPDQEQGLCLSSSAWSVFEPKGVFLSLPDASYPAPPPPPRPGAVQPRGPPPSPSSTLRPLWALSLQGDGPSEAAACERAVGGEPPRQCHPARVCGPPPTLRGSAHHLSECPLPSLRFPTPSPGRSLLSPFGRCKAGRGAEPAGAAHCSPSAGGRGEVSRPLGHPLPCARRWLTLSLRASLSHARLGPAPATPSQLHCPPPDRRLSTEEATRWADSFDVLLSHKYGVAAFRAFLKTEFSEENLEFWLACEEFKKTRSTAKLVSKAHRIFEEFVDVQAPREVCWWGCLVRPLSLAPAPWELEPGLMGTFF</sequence>
<evidence type="ECO:0000259" key="12">
    <source>
        <dbReference type="PROSITE" id="PS50132"/>
    </source>
</evidence>
<feature type="domain" description="RGS" evidence="12">
    <location>
        <begin position="231"/>
        <end position="296"/>
    </location>
</feature>
<dbReference type="Gene3D" id="1.10.196.10">
    <property type="match status" value="1"/>
</dbReference>
<dbReference type="InterPro" id="IPR036305">
    <property type="entry name" value="RGS_sf"/>
</dbReference>
<reference evidence="13" key="1">
    <citation type="submission" date="2025-08" db="UniProtKB">
        <authorList>
            <consortium name="Ensembl"/>
        </authorList>
    </citation>
    <scope>IDENTIFICATION</scope>
</reference>
<dbReference type="Pfam" id="PF00615">
    <property type="entry name" value="RGS"/>
    <property type="match status" value="1"/>
</dbReference>
<dbReference type="FunFam" id="1.10.196.10:FF:000001">
    <property type="entry name" value="Regulator of G-protein signaling 8"/>
    <property type="match status" value="1"/>
</dbReference>
<keyword evidence="6" id="KW-0734">Signal transduction inhibitor</keyword>
<evidence type="ECO:0000313" key="14">
    <source>
        <dbReference type="Proteomes" id="UP000694570"/>
    </source>
</evidence>
<dbReference type="PANTHER" id="PTHR10845">
    <property type="entry name" value="REGULATOR OF G PROTEIN SIGNALING"/>
    <property type="match status" value="1"/>
</dbReference>
<dbReference type="InterPro" id="IPR016137">
    <property type="entry name" value="RGS"/>
</dbReference>
<evidence type="ECO:0000256" key="8">
    <source>
        <dbReference type="ARBA" id="ARBA00023242"/>
    </source>
</evidence>
<keyword evidence="5" id="KW-1003">Cell membrane</keyword>
<dbReference type="InterPro" id="IPR024066">
    <property type="entry name" value="RGS_subdom1/3"/>
</dbReference>
<dbReference type="GO" id="GO:0005634">
    <property type="term" value="C:nucleus"/>
    <property type="evidence" value="ECO:0007669"/>
    <property type="project" value="UniProtKB-SubCell"/>
</dbReference>
<feature type="region of interest" description="Disordered" evidence="11">
    <location>
        <begin position="42"/>
        <end position="74"/>
    </location>
</feature>
<evidence type="ECO:0000256" key="6">
    <source>
        <dbReference type="ARBA" id="ARBA00022700"/>
    </source>
</evidence>
<dbReference type="SUPFAM" id="SSF48097">
    <property type="entry name" value="Regulator of G-protein signaling, RGS"/>
    <property type="match status" value="1"/>
</dbReference>
<dbReference type="GO" id="GO:0005886">
    <property type="term" value="C:plasma membrane"/>
    <property type="evidence" value="ECO:0007669"/>
    <property type="project" value="UniProtKB-SubCell"/>
</dbReference>
<organism evidence="13 14">
    <name type="scientific">Sus scrofa</name>
    <name type="common">Pig</name>
    <dbReference type="NCBI Taxonomy" id="9823"/>
    <lineage>
        <taxon>Eukaryota</taxon>
        <taxon>Metazoa</taxon>
        <taxon>Chordata</taxon>
        <taxon>Craniata</taxon>
        <taxon>Vertebrata</taxon>
        <taxon>Euteleostomi</taxon>
        <taxon>Mammalia</taxon>
        <taxon>Eutheria</taxon>
        <taxon>Laurasiatheria</taxon>
        <taxon>Artiodactyla</taxon>
        <taxon>Suina</taxon>
        <taxon>Suidae</taxon>
        <taxon>Sus</taxon>
    </lineage>
</organism>
<evidence type="ECO:0000256" key="1">
    <source>
        <dbReference type="ARBA" id="ARBA00004123"/>
    </source>
</evidence>
<dbReference type="InterPro" id="IPR044926">
    <property type="entry name" value="RGS_subdomain_2"/>
</dbReference>
<dbReference type="SMART" id="SM00315">
    <property type="entry name" value="RGS"/>
    <property type="match status" value="1"/>
</dbReference>
<dbReference type="AlphaFoldDB" id="A0A8D1C279"/>